<evidence type="ECO:0000313" key="2">
    <source>
        <dbReference type="EMBL" id="TKI62631.1"/>
    </source>
</evidence>
<feature type="compositionally biased region" description="Basic and acidic residues" evidence="1">
    <location>
        <begin position="282"/>
        <end position="291"/>
    </location>
</feature>
<dbReference type="EMBL" id="SZPY01000002">
    <property type="protein sequence ID" value="TKI62631.1"/>
    <property type="molecule type" value="Genomic_DNA"/>
</dbReference>
<dbReference type="Proteomes" id="UP000307808">
    <property type="component" value="Unassembled WGS sequence"/>
</dbReference>
<dbReference type="SUPFAM" id="SSF53800">
    <property type="entry name" value="Chelatase"/>
    <property type="match status" value="1"/>
</dbReference>
<reference evidence="2 3" key="1">
    <citation type="submission" date="2019-04" db="EMBL/GenBank/DDBJ databases">
        <authorList>
            <person name="Dong K."/>
        </authorList>
    </citation>
    <scope>NUCLEOTIDE SEQUENCE [LARGE SCALE GENOMIC DNA]</scope>
    <source>
        <strain evidence="3">dk3543</strain>
    </source>
</reference>
<evidence type="ECO:0000256" key="1">
    <source>
        <dbReference type="SAM" id="MobiDB-lite"/>
    </source>
</evidence>
<evidence type="ECO:0000313" key="3">
    <source>
        <dbReference type="Proteomes" id="UP000307808"/>
    </source>
</evidence>
<accession>A0A4U2YRN2</accession>
<organism evidence="2 3">
    <name type="scientific">Nocardioides jishulii</name>
    <dbReference type="NCBI Taxonomy" id="2575440"/>
    <lineage>
        <taxon>Bacteria</taxon>
        <taxon>Bacillati</taxon>
        <taxon>Actinomycetota</taxon>
        <taxon>Actinomycetes</taxon>
        <taxon>Propionibacteriales</taxon>
        <taxon>Nocardioidaceae</taxon>
        <taxon>Nocardioides</taxon>
    </lineage>
</organism>
<keyword evidence="3" id="KW-1185">Reference proteome</keyword>
<dbReference type="OrthoDB" id="4924750at2"/>
<gene>
    <name evidence="2" type="ORF">FC770_09705</name>
</gene>
<comment type="caution">
    <text evidence="2">The sequence shown here is derived from an EMBL/GenBank/DDBJ whole genome shotgun (WGS) entry which is preliminary data.</text>
</comment>
<feature type="compositionally biased region" description="Basic and acidic residues" evidence="1">
    <location>
        <begin position="255"/>
        <end position="273"/>
    </location>
</feature>
<proteinExistence type="predicted"/>
<feature type="compositionally biased region" description="Basic and acidic residues" evidence="1">
    <location>
        <begin position="303"/>
        <end position="322"/>
    </location>
</feature>
<sequence>MTSPAPATRPVTLVLVTGHESDRADFGPATAGLSAEVLTCSRRVVHHVVRSALASTDDVVMVLPMTWGRDPGLVADCAKALQWFATIEEGEPRLALCESLGTPDHLVAHLRKAVRTTASRRPGAGVLLTARSENPFDDAELHRLAHLVRTHGSEVQVEVACVRPGLETEDLARAVDRFHRLGADEVVVVPAGFARTCPEVAQFERVHFYGPLVADPALGRTIDDRMSLARHRLGHGYDGISAGLLADHDHGYAHSHEVQGDHHHGGGGHDHAHHDHAHHDHAHHDHDHHDQVQVQEPFAPVPRQDDGADGPMHDQPRRYERC</sequence>
<feature type="region of interest" description="Disordered" evidence="1">
    <location>
        <begin position="255"/>
        <end position="322"/>
    </location>
</feature>
<dbReference type="AlphaFoldDB" id="A0A4U2YRN2"/>
<protein>
    <submittedName>
        <fullName evidence="2">Cobalamin biosynthesis protein CbiX</fullName>
    </submittedName>
</protein>
<dbReference type="RefSeq" id="WP_137065900.1">
    <property type="nucleotide sequence ID" value="NZ_CP040748.1"/>
</dbReference>
<name>A0A4U2YRN2_9ACTN</name>